<dbReference type="EMBL" id="JBHRSA010000036">
    <property type="protein sequence ID" value="MFC3040397.1"/>
    <property type="molecule type" value="Genomic_DNA"/>
</dbReference>
<evidence type="ECO:0000313" key="2">
    <source>
        <dbReference type="EMBL" id="MFC3040397.1"/>
    </source>
</evidence>
<proteinExistence type="predicted"/>
<reference evidence="3" key="1">
    <citation type="journal article" date="2019" name="Int. J. Syst. Evol. Microbiol.">
        <title>The Global Catalogue of Microorganisms (GCM) 10K type strain sequencing project: providing services to taxonomists for standard genome sequencing and annotation.</title>
        <authorList>
            <consortium name="The Broad Institute Genomics Platform"/>
            <consortium name="The Broad Institute Genome Sequencing Center for Infectious Disease"/>
            <person name="Wu L."/>
            <person name="Ma J."/>
        </authorList>
    </citation>
    <scope>NUCLEOTIDE SEQUENCE [LARGE SCALE GENOMIC DNA]</scope>
    <source>
        <strain evidence="3">KCTC 13128</strain>
    </source>
</reference>
<keyword evidence="3" id="KW-1185">Reference proteome</keyword>
<organism evidence="2 3">
    <name type="scientific">Virgibacillus xinjiangensis</name>
    <dbReference type="NCBI Taxonomy" id="393090"/>
    <lineage>
        <taxon>Bacteria</taxon>
        <taxon>Bacillati</taxon>
        <taxon>Bacillota</taxon>
        <taxon>Bacilli</taxon>
        <taxon>Bacillales</taxon>
        <taxon>Bacillaceae</taxon>
        <taxon>Virgibacillus</taxon>
    </lineage>
</organism>
<dbReference type="RefSeq" id="WP_390271603.1">
    <property type="nucleotide sequence ID" value="NZ_JBHRSA010000036.1"/>
</dbReference>
<feature type="region of interest" description="Disordered" evidence="1">
    <location>
        <begin position="625"/>
        <end position="655"/>
    </location>
</feature>
<protein>
    <submittedName>
        <fullName evidence="2">Uncharacterized protein</fullName>
    </submittedName>
</protein>
<evidence type="ECO:0000256" key="1">
    <source>
        <dbReference type="SAM" id="MobiDB-lite"/>
    </source>
</evidence>
<name>A0ABV7CVM8_9BACI</name>
<sequence length="771" mass="87305">MITTTGTDIKNMAIHLAKCESEKEVIDFLKEKDLWGSKHWRSYGDNENNFSVIGNQQSSPDAALVEKLINSVDAVLMKECFINEIDPTSDFAPKDVDAALSIFFQIPEGKLSNLDSRERTKLAENINFVATGKKSKPNYTIIDKGEGQSPKGLPDTILSLNKSNKLRIPFVQGKFNMGGSGVLQFCGDNNLQLVISKRHPQLSKDDSSQEWGVTVVRREPPTKGKRSSVYTYLAPGGNILGFKADELELLPSKDSAFGEALEYGTFIKLFEYKVPGLTTNILFDLYNRLSMLMPTLAMPIRFYERRDYKGHTLETTLSGLNVRLTEDKRSNIEEGFPLSSRITIKGQEMKLSIIAFKEGKEEKYKKGEGIIFTVNGQTHGDIPKAFFTRKSVGMGALANSLLIIVDCTQLDGRSREDLFMNSRDRLREGELRKLIEDELSHLVKNHAMLKSLREKRRKEALANKLSDDKPLTNLLDDIMKKSPTLSKLFISGQRLSNPFNLEKTGETEDYQGKEFPTFFKLRQKGNKFYTRTVPKNVRARIPFETDATNDYFDRSRQPGEATLLLNGERVGTYNINLHNGVATLNVRLPDDAKVNEEYTYTLVVTDESRYEPFQEIFKLVAEEDKKNTSNGGKGKRKKGSGSNDQKTREEQSKLALPNIFEITREDWEKKNFNNESALKVENNGESGYDFHINMDNIHLTTELKSRSQDVELIKNKYKYGMVLIGLGIINSTETEEDNEDPTNKVEETTRMISPMLIPMIENLGGLQEDDI</sequence>
<comment type="caution">
    <text evidence="2">The sequence shown here is derived from an EMBL/GenBank/DDBJ whole genome shotgun (WGS) entry which is preliminary data.</text>
</comment>
<evidence type="ECO:0000313" key="3">
    <source>
        <dbReference type="Proteomes" id="UP001595279"/>
    </source>
</evidence>
<dbReference type="Proteomes" id="UP001595279">
    <property type="component" value="Unassembled WGS sequence"/>
</dbReference>
<accession>A0ABV7CVM8</accession>
<gene>
    <name evidence="2" type="ORF">ACFOGI_09015</name>
</gene>